<dbReference type="EMBL" id="UINC01050980">
    <property type="protein sequence ID" value="SVB64591.1"/>
    <property type="molecule type" value="Genomic_DNA"/>
</dbReference>
<feature type="non-terminal residue" evidence="1">
    <location>
        <position position="34"/>
    </location>
</feature>
<name>A0A382FRJ6_9ZZZZ</name>
<proteinExistence type="predicted"/>
<accession>A0A382FRJ6</accession>
<evidence type="ECO:0000313" key="1">
    <source>
        <dbReference type="EMBL" id="SVB64591.1"/>
    </source>
</evidence>
<protein>
    <submittedName>
        <fullName evidence="1">Uncharacterized protein</fullName>
    </submittedName>
</protein>
<dbReference type="AlphaFoldDB" id="A0A382FRJ6"/>
<gene>
    <name evidence="1" type="ORF">METZ01_LOCUS217445</name>
</gene>
<sequence length="34" mass="3761">MSLPQRIKSYFDVAVAMDYDGPSKAHPIIVLNAL</sequence>
<organism evidence="1">
    <name type="scientific">marine metagenome</name>
    <dbReference type="NCBI Taxonomy" id="408172"/>
    <lineage>
        <taxon>unclassified sequences</taxon>
        <taxon>metagenomes</taxon>
        <taxon>ecological metagenomes</taxon>
    </lineage>
</organism>
<reference evidence="1" key="1">
    <citation type="submission" date="2018-05" db="EMBL/GenBank/DDBJ databases">
        <authorList>
            <person name="Lanie J.A."/>
            <person name="Ng W.-L."/>
            <person name="Kazmierczak K.M."/>
            <person name="Andrzejewski T.M."/>
            <person name="Davidsen T.M."/>
            <person name="Wayne K.J."/>
            <person name="Tettelin H."/>
            <person name="Glass J.I."/>
            <person name="Rusch D."/>
            <person name="Podicherti R."/>
            <person name="Tsui H.-C.T."/>
            <person name="Winkler M.E."/>
        </authorList>
    </citation>
    <scope>NUCLEOTIDE SEQUENCE</scope>
</reference>